<dbReference type="SUPFAM" id="SSF51621">
    <property type="entry name" value="Phosphoenolpyruvate/pyruvate domain"/>
    <property type="match status" value="1"/>
</dbReference>
<comment type="function">
    <text evidence="1">Forms oxaloacetate, a four-carbon dicarboxylic acid source for the tricarboxylic acid cycle.</text>
</comment>
<feature type="active site" evidence="4">
    <location>
        <position position="121"/>
    </location>
</feature>
<evidence type="ECO:0000256" key="5">
    <source>
        <dbReference type="PROSITE-ProRule" id="PRU10112"/>
    </source>
</evidence>
<name>A0A3D8J3D5_9HELI</name>
<dbReference type="InterPro" id="IPR018129">
    <property type="entry name" value="PEP_COase_Lys_AS"/>
</dbReference>
<dbReference type="InterPro" id="IPR015813">
    <property type="entry name" value="Pyrv/PenolPyrv_kinase-like_dom"/>
</dbReference>
<dbReference type="OrthoDB" id="9768133at2"/>
<organism evidence="6 7">
    <name type="scientific">Helicobacter anseris</name>
    <dbReference type="NCBI Taxonomy" id="375926"/>
    <lineage>
        <taxon>Bacteria</taxon>
        <taxon>Pseudomonadati</taxon>
        <taxon>Campylobacterota</taxon>
        <taxon>Epsilonproteobacteria</taxon>
        <taxon>Campylobacterales</taxon>
        <taxon>Helicobacteraceae</taxon>
        <taxon>Helicobacter</taxon>
    </lineage>
</organism>
<dbReference type="InterPro" id="IPR033129">
    <property type="entry name" value="PEPCASE_His_AS"/>
</dbReference>
<dbReference type="PANTHER" id="PTHR30523">
    <property type="entry name" value="PHOSPHOENOLPYRUVATE CARBOXYLASE"/>
    <property type="match status" value="1"/>
</dbReference>
<sequence>MHNFQQEKQFIFDIMIEMLKNTDKTCAEFFSSLIEILENKKSTQESLQNIIANNKTLEVIKAFSLYNILLNIIEERFNIKTAKPLEKIKQTYNDLIQEGFNPKDIQKILETMKFYPVFTAHPTESRRRTFLEAHYAIDKNLHKIFDLNEDDRIDLINYRLHLLWQTSLVRSEKLEVLFELDNLLYIVETTILSSAQNALEVLTQLLQKPLQKSPIELGSWIGGDRDGNPFVSNELMMQVMKTQHKLIINLYIKKIDLLIRELAISKDSCDISADLTQSIQKYEDYLSLEGKKLYKKEPFRAKLFLMKKKLQNRLIGINTNWKEDFVYTKASELLEDIDLLIKNLTPTCAKGLNELRNLVLLGDFYLLKLDFREHKSVFQDAIDEIFSLLNICNNFKNLQPTKKIEVLNQALDLPLLNLFSFIQDLSQETCNVIEIFSSIQWGKKNLSENIIRSFILSMTTDASDLLCILWFAKQTKLWIPNEKASIAITPLFETIQDLQCAKEIIATLSENKHYATYLKDCNCTQEIMVGYSDSSKDGGIFASNYNLYSAISSLIELGETLGIKFLLFHGKGGSVSRGGGTLDSALLASPPKSVSGLLKVTEQGEMISSKYLSPISAHFNLANTLSALLRKSCYDAYCQNQNFYISQKDNTKHIRLISEKSYQTYRHLVYETQGFIDYFKQATPIDFIQQLNLGSRPSKRKDTQKVEDLRAIPWVFAWTQNRSIIPAWYGLGSGLQAIKDKNLLRQCYLESDFFRATLDNISQAFLKVDLNIAKLYNAFVEDEKLQTTIWNLIEDEYKRTMDLMLFIRNENTLLDTQSEIRESIFMRKTPVSALNLIQIELIKRYHQTTYPQQKEKLMEEIHSTIVGIAQGMRNTG</sequence>
<evidence type="ECO:0000256" key="2">
    <source>
        <dbReference type="ARBA" id="ARBA00022419"/>
    </source>
</evidence>
<dbReference type="GO" id="GO:0006099">
    <property type="term" value="P:tricarboxylic acid cycle"/>
    <property type="evidence" value="ECO:0007669"/>
    <property type="project" value="InterPro"/>
</dbReference>
<dbReference type="GO" id="GO:0015977">
    <property type="term" value="P:carbon fixation"/>
    <property type="evidence" value="ECO:0007669"/>
    <property type="project" value="InterPro"/>
</dbReference>
<dbReference type="RefSeq" id="WP_115579586.1">
    <property type="nucleotide sequence ID" value="NZ_NXLX01000023.1"/>
</dbReference>
<dbReference type="PROSITE" id="PS00781">
    <property type="entry name" value="PEPCASE_1"/>
    <property type="match status" value="1"/>
</dbReference>
<accession>A0A3D8J3D5</accession>
<proteinExistence type="predicted"/>
<evidence type="ECO:0000256" key="3">
    <source>
        <dbReference type="ARBA" id="ARBA00048995"/>
    </source>
</evidence>
<evidence type="ECO:0000313" key="7">
    <source>
        <dbReference type="Proteomes" id="UP000256695"/>
    </source>
</evidence>
<comment type="catalytic activity">
    <reaction evidence="3">
        <text>oxaloacetate + phosphate = phosphoenolpyruvate + hydrogencarbonate</text>
        <dbReference type="Rhea" id="RHEA:28370"/>
        <dbReference type="ChEBI" id="CHEBI:16452"/>
        <dbReference type="ChEBI" id="CHEBI:17544"/>
        <dbReference type="ChEBI" id="CHEBI:43474"/>
        <dbReference type="ChEBI" id="CHEBI:58702"/>
        <dbReference type="EC" id="4.1.1.31"/>
    </reaction>
</comment>
<dbReference type="Pfam" id="PF00311">
    <property type="entry name" value="PEPcase"/>
    <property type="match status" value="1"/>
</dbReference>
<keyword evidence="6" id="KW-0670">Pyruvate</keyword>
<dbReference type="Gene3D" id="1.20.1440.90">
    <property type="entry name" value="Phosphoenolpyruvate/pyruvate domain"/>
    <property type="match status" value="1"/>
</dbReference>
<keyword evidence="7" id="KW-1185">Reference proteome</keyword>
<evidence type="ECO:0000313" key="6">
    <source>
        <dbReference type="EMBL" id="RDU71998.1"/>
    </source>
</evidence>
<evidence type="ECO:0000256" key="1">
    <source>
        <dbReference type="ARBA" id="ARBA00003670"/>
    </source>
</evidence>
<dbReference type="Proteomes" id="UP000256695">
    <property type="component" value="Unassembled WGS sequence"/>
</dbReference>
<evidence type="ECO:0000256" key="4">
    <source>
        <dbReference type="PROSITE-ProRule" id="PRU10111"/>
    </source>
</evidence>
<protein>
    <recommendedName>
        <fullName evidence="2">Phosphoenolpyruvate carboxylase</fullName>
    </recommendedName>
</protein>
<dbReference type="GO" id="GO:0008964">
    <property type="term" value="F:phosphoenolpyruvate carboxylase activity"/>
    <property type="evidence" value="ECO:0007669"/>
    <property type="project" value="UniProtKB-EC"/>
</dbReference>
<gene>
    <name evidence="6" type="ORF">CQA57_07305</name>
</gene>
<dbReference type="InterPro" id="IPR021135">
    <property type="entry name" value="PEP_COase"/>
</dbReference>
<dbReference type="GO" id="GO:0005829">
    <property type="term" value="C:cytosol"/>
    <property type="evidence" value="ECO:0007669"/>
    <property type="project" value="TreeGrafter"/>
</dbReference>
<dbReference type="PANTHER" id="PTHR30523:SF6">
    <property type="entry name" value="PHOSPHOENOLPYRUVATE CARBOXYLASE"/>
    <property type="match status" value="1"/>
</dbReference>
<comment type="caution">
    <text evidence="6">The sequence shown here is derived from an EMBL/GenBank/DDBJ whole genome shotgun (WGS) entry which is preliminary data.</text>
</comment>
<feature type="active site" evidence="5">
    <location>
        <position position="536"/>
    </location>
</feature>
<dbReference type="AlphaFoldDB" id="A0A3D8J3D5"/>
<dbReference type="EMBL" id="NXLX01000023">
    <property type="protein sequence ID" value="RDU71998.1"/>
    <property type="molecule type" value="Genomic_DNA"/>
</dbReference>
<reference evidence="6 7" key="1">
    <citation type="submission" date="2018-04" db="EMBL/GenBank/DDBJ databases">
        <title>Novel Campyloabacter and Helicobacter Species and Strains.</title>
        <authorList>
            <person name="Mannion A.J."/>
            <person name="Shen Z."/>
            <person name="Fox J.G."/>
        </authorList>
    </citation>
    <scope>NUCLEOTIDE SEQUENCE [LARGE SCALE GENOMIC DNA]</scope>
    <source>
        <strain evidence="6 7">MIT 04-9362</strain>
    </source>
</reference>
<dbReference type="PROSITE" id="PS00393">
    <property type="entry name" value="PEPCASE_2"/>
    <property type="match status" value="1"/>
</dbReference>
<dbReference type="PRINTS" id="PR00150">
    <property type="entry name" value="PEPCARBXLASE"/>
</dbReference>